<protein>
    <recommendedName>
        <fullName evidence="3">DUF38 domain-containing protein</fullName>
    </recommendedName>
</protein>
<reference evidence="2" key="1">
    <citation type="submission" date="2017-10" db="EMBL/GenBank/DDBJ databases">
        <title>Rapid genome shrinkage in a self-fertile nematode reveals novel sperm competition proteins.</title>
        <authorList>
            <person name="Yin D."/>
            <person name="Schwarz E.M."/>
            <person name="Thomas C.G."/>
            <person name="Felde R.L."/>
            <person name="Korf I.F."/>
            <person name="Cutter A.D."/>
            <person name="Schartner C.M."/>
            <person name="Ralston E.J."/>
            <person name="Meyer B.J."/>
            <person name="Haag E.S."/>
        </authorList>
    </citation>
    <scope>NUCLEOTIDE SEQUENCE [LARGE SCALE GENOMIC DNA]</scope>
    <source>
        <strain evidence="2">JU1422</strain>
    </source>
</reference>
<evidence type="ECO:0008006" key="3">
    <source>
        <dbReference type="Google" id="ProtNLM"/>
    </source>
</evidence>
<dbReference type="AlphaFoldDB" id="A0A2G5T472"/>
<evidence type="ECO:0000313" key="1">
    <source>
        <dbReference type="EMBL" id="PIC21969.1"/>
    </source>
</evidence>
<dbReference type="Proteomes" id="UP000230233">
    <property type="component" value="Chromosome X"/>
</dbReference>
<name>A0A2G5T472_9PELO</name>
<comment type="caution">
    <text evidence="1">The sequence shown here is derived from an EMBL/GenBank/DDBJ whole genome shotgun (WGS) entry which is preliminary data.</text>
</comment>
<evidence type="ECO:0000313" key="2">
    <source>
        <dbReference type="Proteomes" id="UP000230233"/>
    </source>
</evidence>
<proteinExistence type="predicted"/>
<dbReference type="EMBL" id="PDUG01000006">
    <property type="protein sequence ID" value="PIC21969.1"/>
    <property type="molecule type" value="Genomic_DNA"/>
</dbReference>
<accession>A0A2G5T472</accession>
<organism evidence="1 2">
    <name type="scientific">Caenorhabditis nigoni</name>
    <dbReference type="NCBI Taxonomy" id="1611254"/>
    <lineage>
        <taxon>Eukaryota</taxon>
        <taxon>Metazoa</taxon>
        <taxon>Ecdysozoa</taxon>
        <taxon>Nematoda</taxon>
        <taxon>Chromadorea</taxon>
        <taxon>Rhabditida</taxon>
        <taxon>Rhabditina</taxon>
        <taxon>Rhabditomorpha</taxon>
        <taxon>Rhabditoidea</taxon>
        <taxon>Rhabditidae</taxon>
        <taxon>Peloderinae</taxon>
        <taxon>Caenorhabditis</taxon>
    </lineage>
</organism>
<sequence length="241" mass="28138">MRATSKIERELTEKVNNNLLKLSYYARGPEEPHEDIDISQDEKYKIVQKNRVHFKEEMMPLMAFLLRTGTIEYFFAGTFYPHSEMLRTNKKYKIKSLRVDPSDEAGMMIMKGCDEKIIETVTISEISKEIPVEEIVAIPSLKSVKTWNLRNINHPITVLIFIAYWFTIDVEIGTKLNTQMFGYETFELITDFFSQRIEDQTDGKCTIRIDDRKRVTVTVTVIKVDEDLIVIEEFIVAEVHP</sequence>
<keyword evidence="2" id="KW-1185">Reference proteome</keyword>
<dbReference type="OrthoDB" id="5784581at2759"/>
<gene>
    <name evidence="1" type="primary">Cnig_chr_X.g26622</name>
    <name evidence="1" type="ORF">B9Z55_026622</name>
</gene>